<gene>
    <name evidence="1" type="ORF">J7I42_27295</name>
</gene>
<dbReference type="Proteomes" id="UP000677244">
    <property type="component" value="Unassembled WGS sequence"/>
</dbReference>
<sequence length="215" mass="23289">MKKIIISGLATMVIGVAILIGCSKKSTDVQSAALTTSENTTSTTKNARLAAVDLSSETGGGGSNCNCRPPQDASCAADCWFGSCCVCYNPNTHEAICGCIGLFASCKTQKLKAARAEAKTEATTEATPNKHRVTIYHRRVKGLFALLKSKYKVDAGLFTAYNACKGKSARVNYTENFIADEASYELFIDKYKAFLDSLTEKQKEEFFAEIKKTIK</sequence>
<evidence type="ECO:0000313" key="2">
    <source>
        <dbReference type="Proteomes" id="UP000677244"/>
    </source>
</evidence>
<dbReference type="EMBL" id="JAGHKO010000011">
    <property type="protein sequence ID" value="MBO9204022.1"/>
    <property type="molecule type" value="Genomic_DNA"/>
</dbReference>
<evidence type="ECO:0008006" key="3">
    <source>
        <dbReference type="Google" id="ProtNLM"/>
    </source>
</evidence>
<evidence type="ECO:0000313" key="1">
    <source>
        <dbReference type="EMBL" id="MBO9204022.1"/>
    </source>
</evidence>
<dbReference type="PROSITE" id="PS51257">
    <property type="entry name" value="PROKAR_LIPOPROTEIN"/>
    <property type="match status" value="1"/>
</dbReference>
<keyword evidence="2" id="KW-1185">Reference proteome</keyword>
<proteinExistence type="predicted"/>
<organism evidence="1 2">
    <name type="scientific">Niastella soli</name>
    <dbReference type="NCBI Taxonomy" id="2821487"/>
    <lineage>
        <taxon>Bacteria</taxon>
        <taxon>Pseudomonadati</taxon>
        <taxon>Bacteroidota</taxon>
        <taxon>Chitinophagia</taxon>
        <taxon>Chitinophagales</taxon>
        <taxon>Chitinophagaceae</taxon>
        <taxon>Niastella</taxon>
    </lineage>
</organism>
<reference evidence="1 2" key="1">
    <citation type="submission" date="2021-03" db="EMBL/GenBank/DDBJ databases">
        <title>Assistant Professor.</title>
        <authorList>
            <person name="Huq M.A."/>
        </authorList>
    </citation>
    <scope>NUCLEOTIDE SEQUENCE [LARGE SCALE GENOMIC DNA]</scope>
    <source>
        <strain evidence="1 2">MAH-29</strain>
    </source>
</reference>
<accession>A0ABS3Z1I0</accession>
<comment type="caution">
    <text evidence="1">The sequence shown here is derived from an EMBL/GenBank/DDBJ whole genome shotgun (WGS) entry which is preliminary data.</text>
</comment>
<name>A0ABS3Z1I0_9BACT</name>
<protein>
    <recommendedName>
        <fullName evidence="3">Lipoprotein</fullName>
    </recommendedName>
</protein>
<dbReference type="RefSeq" id="WP_209142185.1">
    <property type="nucleotide sequence ID" value="NZ_JAGHKO010000011.1"/>
</dbReference>